<gene>
    <name evidence="1" type="ORF">ACFQS8_06970</name>
</gene>
<dbReference type="EMBL" id="JBHTBR010000002">
    <property type="protein sequence ID" value="MFC7291353.1"/>
    <property type="molecule type" value="Genomic_DNA"/>
</dbReference>
<reference evidence="2" key="1">
    <citation type="journal article" date="2019" name="Int. J. Syst. Evol. Microbiol.">
        <title>The Global Catalogue of Microorganisms (GCM) 10K type strain sequencing project: providing services to taxonomists for standard genome sequencing and annotation.</title>
        <authorList>
            <consortium name="The Broad Institute Genomics Platform"/>
            <consortium name="The Broad Institute Genome Sequencing Center for Infectious Disease"/>
            <person name="Wu L."/>
            <person name="Ma J."/>
        </authorList>
    </citation>
    <scope>NUCLEOTIDE SEQUENCE [LARGE SCALE GENOMIC DNA]</scope>
    <source>
        <strain evidence="2">CCUG 51308</strain>
    </source>
</reference>
<proteinExistence type="predicted"/>
<name>A0ABW2IJQ3_9PROT</name>
<keyword evidence="2" id="KW-1185">Reference proteome</keyword>
<dbReference type="RefSeq" id="WP_382166547.1">
    <property type="nucleotide sequence ID" value="NZ_JBHTBR010000002.1"/>
</dbReference>
<organism evidence="1 2">
    <name type="scientific">Hirschia litorea</name>
    <dbReference type="NCBI Taxonomy" id="1199156"/>
    <lineage>
        <taxon>Bacteria</taxon>
        <taxon>Pseudomonadati</taxon>
        <taxon>Pseudomonadota</taxon>
        <taxon>Alphaproteobacteria</taxon>
        <taxon>Hyphomonadales</taxon>
        <taxon>Hyphomonadaceae</taxon>
        <taxon>Hirschia</taxon>
    </lineage>
</organism>
<sequence>MISFLVRIVVFVSAGAMLVACNQQKPTSIEKACISEGSKVAECRCMGDALKKGLPRDVFNGLEAKARSGGPSGLANAMLELSEIDRHKVGTTIVEACSAQEVSTSQPVGGAGTDQPILSPDEAMGQACQINGNTPQMCTCWAKHLKENVSTKLYNQLAGGAIDSGNAGLTQAVQALNSQDQMSVGLVMMEAGQICAQAE</sequence>
<protein>
    <submittedName>
        <fullName evidence="1">Uncharacterized protein</fullName>
    </submittedName>
</protein>
<comment type="caution">
    <text evidence="1">The sequence shown here is derived from an EMBL/GenBank/DDBJ whole genome shotgun (WGS) entry which is preliminary data.</text>
</comment>
<accession>A0ABW2IJQ3</accession>
<evidence type="ECO:0000313" key="1">
    <source>
        <dbReference type="EMBL" id="MFC7291353.1"/>
    </source>
</evidence>
<dbReference type="Proteomes" id="UP001596492">
    <property type="component" value="Unassembled WGS sequence"/>
</dbReference>
<evidence type="ECO:0000313" key="2">
    <source>
        <dbReference type="Proteomes" id="UP001596492"/>
    </source>
</evidence>
<dbReference type="PROSITE" id="PS51257">
    <property type="entry name" value="PROKAR_LIPOPROTEIN"/>
    <property type="match status" value="1"/>
</dbReference>